<sequence length="124" mass="14694">MEYIESLLDEYYELSLKLATLGGPAQDSDLYDEILSIEEEICWESSLPASAKNRQLFQFFDPKESKETNIKNAVQSLERTRTKYFYKPEKTFFQYLETESEKRDIKNIRVPTTNGTFYEFLYPV</sequence>
<dbReference type="OrthoDB" id="332020at2"/>
<reference evidence="1" key="1">
    <citation type="journal article" date="2019" name="PLoS Negl. Trop. Dis.">
        <title>Revisiting the worldwide diversity of Leptospira species in the environment.</title>
        <authorList>
            <person name="Vincent A.T."/>
            <person name="Schiettekatte O."/>
            <person name="Bourhy P."/>
            <person name="Veyrier F.J."/>
            <person name="Picardeau M."/>
        </authorList>
    </citation>
    <scope>NUCLEOTIDE SEQUENCE [LARGE SCALE GENOMIC DNA]</scope>
    <source>
        <strain evidence="1">201800277</strain>
    </source>
</reference>
<keyword evidence="2" id="KW-1185">Reference proteome</keyword>
<accession>A0A2M9Y0K0</accession>
<dbReference type="EMBL" id="RQFP01000001">
    <property type="protein sequence ID" value="TGK95273.1"/>
    <property type="molecule type" value="Genomic_DNA"/>
</dbReference>
<dbReference type="Proteomes" id="UP000297891">
    <property type="component" value="Unassembled WGS sequence"/>
</dbReference>
<dbReference type="RefSeq" id="WP_100791018.1">
    <property type="nucleotide sequence ID" value="NZ_RQFP01000001.1"/>
</dbReference>
<organism evidence="1 2">
    <name type="scientific">Leptospira brenneri</name>
    <dbReference type="NCBI Taxonomy" id="2023182"/>
    <lineage>
        <taxon>Bacteria</taxon>
        <taxon>Pseudomonadati</taxon>
        <taxon>Spirochaetota</taxon>
        <taxon>Spirochaetia</taxon>
        <taxon>Leptospirales</taxon>
        <taxon>Leptospiraceae</taxon>
        <taxon>Leptospira</taxon>
    </lineage>
</organism>
<protein>
    <submittedName>
        <fullName evidence="1">Uncharacterized protein</fullName>
    </submittedName>
</protein>
<gene>
    <name evidence="1" type="ORF">EHQ30_01115</name>
</gene>
<comment type="caution">
    <text evidence="1">The sequence shown here is derived from an EMBL/GenBank/DDBJ whole genome shotgun (WGS) entry which is preliminary data.</text>
</comment>
<evidence type="ECO:0000313" key="2">
    <source>
        <dbReference type="Proteomes" id="UP000297891"/>
    </source>
</evidence>
<name>A0A2M9Y0K0_9LEPT</name>
<dbReference type="AlphaFoldDB" id="A0A2M9Y0K0"/>
<proteinExistence type="predicted"/>
<evidence type="ECO:0000313" key="1">
    <source>
        <dbReference type="EMBL" id="TGK95273.1"/>
    </source>
</evidence>